<evidence type="ECO:0000313" key="2">
    <source>
        <dbReference type="EMBL" id="TXC64946.1"/>
    </source>
</evidence>
<organism evidence="2 3">
    <name type="scientific">Allosphingosinicella ginsenosidimutans</name>
    <dbReference type="NCBI Taxonomy" id="1176539"/>
    <lineage>
        <taxon>Bacteria</taxon>
        <taxon>Pseudomonadati</taxon>
        <taxon>Pseudomonadota</taxon>
        <taxon>Alphaproteobacteria</taxon>
        <taxon>Sphingomonadales</taxon>
        <taxon>Sphingomonadaceae</taxon>
        <taxon>Allosphingosinicella</taxon>
    </lineage>
</organism>
<dbReference type="AlphaFoldDB" id="A0A5C6TZC3"/>
<dbReference type="CDD" id="cd06259">
    <property type="entry name" value="YdcF-like"/>
    <property type="match status" value="1"/>
</dbReference>
<keyword evidence="3" id="KW-1185">Reference proteome</keyword>
<evidence type="ECO:0000313" key="3">
    <source>
        <dbReference type="Proteomes" id="UP000321249"/>
    </source>
</evidence>
<sequence>MRWLIRLAAFALLAYVLGYAAFAVSIARPAGDQHTDAIVVVTGGTGRLERGFATLDRGLAPRMLISGVDRAVRQADLERVYHVRPSLMDCCVTLGRDAFDTRSNADEVARWVTRYHVRSIRLVTNDLHMARARYEIRKRCGAGLAILADAVPTDPSLGQMFSEYNKYLLGRAADLVGI</sequence>
<gene>
    <name evidence="2" type="ORF">FRZ32_06415</name>
</gene>
<evidence type="ECO:0000259" key="1">
    <source>
        <dbReference type="Pfam" id="PF02698"/>
    </source>
</evidence>
<dbReference type="EMBL" id="VOQQ01000001">
    <property type="protein sequence ID" value="TXC64946.1"/>
    <property type="molecule type" value="Genomic_DNA"/>
</dbReference>
<reference evidence="2 3" key="1">
    <citation type="journal article" date="2015" name="J. Microbiol.">
        <title>Sphingosinicella ginsenosidimutans sp. nov., with ginsenoside converting activity.</title>
        <authorList>
            <person name="Kim J.K."/>
            <person name="Kang M.S."/>
            <person name="Park S.C."/>
            <person name="Kim K.M."/>
            <person name="Choi K."/>
            <person name="Yoon M.H."/>
            <person name="Im W.T."/>
        </authorList>
    </citation>
    <scope>NUCLEOTIDE SEQUENCE [LARGE SCALE GENOMIC DNA]</scope>
    <source>
        <strain evidence="2 3">BS-11</strain>
    </source>
</reference>
<protein>
    <submittedName>
        <fullName evidence="2">YdcF family protein</fullName>
    </submittedName>
</protein>
<proteinExistence type="predicted"/>
<accession>A0A5C6TZC3</accession>
<dbReference type="Pfam" id="PF02698">
    <property type="entry name" value="DUF218"/>
    <property type="match status" value="1"/>
</dbReference>
<feature type="domain" description="DUF218" evidence="1">
    <location>
        <begin position="36"/>
        <end position="153"/>
    </location>
</feature>
<name>A0A5C6TZC3_9SPHN</name>
<comment type="caution">
    <text evidence="2">The sequence shown here is derived from an EMBL/GenBank/DDBJ whole genome shotgun (WGS) entry which is preliminary data.</text>
</comment>
<dbReference type="InterPro" id="IPR003848">
    <property type="entry name" value="DUF218"/>
</dbReference>
<dbReference type="OrthoDB" id="9812311at2"/>
<dbReference type="Proteomes" id="UP000321249">
    <property type="component" value="Unassembled WGS sequence"/>
</dbReference>